<dbReference type="Pfam" id="PF13625">
    <property type="entry name" value="Helicase_C_3"/>
    <property type="match status" value="1"/>
</dbReference>
<protein>
    <recommendedName>
        <fullName evidence="1">Helicase XPB/Ssl2 N-terminal domain-containing protein</fullName>
    </recommendedName>
</protein>
<sequence>MKQLTQEAHEVLRRICIAYAAKPFEAGKEERLRPPNLCRAEQRLAINELLNAGMLEVRQNIWGEKLYQIPVERLPLLQGGFFSYHPQFIEGHEVKLTMEAGTGLTGDLFRALLYIAREGLPLTSKGSIHKRNIGRLTARLSCQESHLQGLFISSSYLEIYPAPTAVIVDLMLYLGLISEHGAAYELEMEALQQWFNLPESGMAAILYTIVINRYGSSEPADQHFRYLISSSQFQPQKWTALSKILDWMVANQLAAAETRAELELSSLAWLRIMAGFGWCELGDEPNGGLCFRWSAAKPRLIDETSDFHDLNVQVPSPTPMFIVQPDFEVLVPPEVPYAIRWTLAGCAELLQSDILWSFRLTRERLESAAEQGISPEEAISWLNAHALGQLPAEVEYALKQWGRGFGRTLLAEVILLSCRSEEDGNAIAAHPRLQENLIRLGPCHFSVKAEGLEQVRRELTAAGMAPPRSITGREEVTAADKVFFYQRSSESPTVYTLPISHSKRGLFCTGSPDHYQQPALLKSQEESLPGIESVTTIWSKEWRHYHSTTAQKIMEQGLSWGIKVHLSLQGENCDFIPLQVSGNPWRVRGNKLSLTTEEVEEIELTTEDWKEMRLVIPSAWRNSSSA</sequence>
<reference evidence="2 3" key="1">
    <citation type="submission" date="2019-11" db="EMBL/GenBank/DDBJ databases">
        <title>Paenibacillus monticola sp. nov., a novel PGPR strain isolated from mountain sample in China.</title>
        <authorList>
            <person name="Zhao Q."/>
            <person name="Li H.-P."/>
            <person name="Zhang J.-L."/>
        </authorList>
    </citation>
    <scope>NUCLEOTIDE SEQUENCE [LARGE SCALE GENOMIC DNA]</scope>
    <source>
        <strain evidence="2 3">LC-T2</strain>
    </source>
</reference>
<gene>
    <name evidence="2" type="ORF">GJB61_05775</name>
</gene>
<keyword evidence="3" id="KW-1185">Reference proteome</keyword>
<feature type="domain" description="Helicase XPB/Ssl2 N-terminal" evidence="1">
    <location>
        <begin position="321"/>
        <end position="438"/>
    </location>
</feature>
<comment type="caution">
    <text evidence="2">The sequence shown here is derived from an EMBL/GenBank/DDBJ whole genome shotgun (WGS) entry which is preliminary data.</text>
</comment>
<proteinExistence type="predicted"/>
<organism evidence="2 3">
    <name type="scientific">Paenibacillus monticola</name>
    <dbReference type="NCBI Taxonomy" id="2666075"/>
    <lineage>
        <taxon>Bacteria</taxon>
        <taxon>Bacillati</taxon>
        <taxon>Bacillota</taxon>
        <taxon>Bacilli</taxon>
        <taxon>Bacillales</taxon>
        <taxon>Paenibacillaceae</taxon>
        <taxon>Paenibacillus</taxon>
    </lineage>
</organism>
<accession>A0A7X2H2U9</accession>
<dbReference type="AlphaFoldDB" id="A0A7X2H2U9"/>
<dbReference type="InterPro" id="IPR032830">
    <property type="entry name" value="XPB/Ssl2_N"/>
</dbReference>
<name>A0A7X2H2U9_9BACL</name>
<evidence type="ECO:0000259" key="1">
    <source>
        <dbReference type="Pfam" id="PF13625"/>
    </source>
</evidence>
<dbReference type="RefSeq" id="WP_154117517.1">
    <property type="nucleotide sequence ID" value="NZ_WJXB01000002.1"/>
</dbReference>
<dbReference type="Proteomes" id="UP000463051">
    <property type="component" value="Unassembled WGS sequence"/>
</dbReference>
<dbReference type="EMBL" id="WJXB01000002">
    <property type="protein sequence ID" value="MRN52504.1"/>
    <property type="molecule type" value="Genomic_DNA"/>
</dbReference>
<evidence type="ECO:0000313" key="2">
    <source>
        <dbReference type="EMBL" id="MRN52504.1"/>
    </source>
</evidence>
<evidence type="ECO:0000313" key="3">
    <source>
        <dbReference type="Proteomes" id="UP000463051"/>
    </source>
</evidence>